<keyword evidence="4" id="KW-1185">Reference proteome</keyword>
<dbReference type="HOGENOM" id="CLU_1701405_0_0_7"/>
<evidence type="ECO:0000256" key="1">
    <source>
        <dbReference type="SAM" id="SignalP"/>
    </source>
</evidence>
<dbReference type="Proteomes" id="UP000000483">
    <property type="component" value="Chromosome"/>
</dbReference>
<evidence type="ECO:0000313" key="3">
    <source>
        <dbReference type="EMBL" id="AEB08960.1"/>
    </source>
</evidence>
<dbReference type="RefSeq" id="WP_013706072.1">
    <property type="nucleotide sequence ID" value="NC_015388.1"/>
</dbReference>
<name>F2NC96_DESAR</name>
<feature type="signal peptide" evidence="1">
    <location>
        <begin position="1"/>
        <end position="27"/>
    </location>
</feature>
<reference evidence="4" key="2">
    <citation type="submission" date="2011-03" db="EMBL/GenBank/DDBJ databases">
        <title>The complete genome of Desulfobacca acetoxidans DSM 11109.</title>
        <authorList>
            <consortium name="US DOE Joint Genome Institute (JGI-PGF)"/>
            <person name="Lucas S."/>
            <person name="Copeland A."/>
            <person name="Lapidus A."/>
            <person name="Bruce D."/>
            <person name="Goodwin L."/>
            <person name="Pitluck S."/>
            <person name="Peters L."/>
            <person name="Kyrpides N."/>
            <person name="Mavromatis K."/>
            <person name="Ivanova N."/>
            <person name="Ovchinnikova G."/>
            <person name="Teshima H."/>
            <person name="Detter J.C."/>
            <person name="Han C."/>
            <person name="Land M."/>
            <person name="Hauser L."/>
            <person name="Markowitz V."/>
            <person name="Cheng J.-F."/>
            <person name="Hugenholtz P."/>
            <person name="Woyke T."/>
            <person name="Wu D."/>
            <person name="Spring S."/>
            <person name="Schueler E."/>
            <person name="Brambilla E."/>
            <person name="Klenk H.-P."/>
            <person name="Eisen J.A."/>
        </authorList>
    </citation>
    <scope>NUCLEOTIDE SEQUENCE [LARGE SCALE GENOMIC DNA]</scope>
    <source>
        <strain evidence="4">ATCC 700848 / DSM 11109 / ASRB2</strain>
    </source>
</reference>
<feature type="chain" id="PRO_5003283635" description="Magnetosome protein MamS/MamX domain-containing protein" evidence="1">
    <location>
        <begin position="28"/>
        <end position="154"/>
    </location>
</feature>
<dbReference type="KEGG" id="dao:Desac_1096"/>
<reference evidence="3 4" key="1">
    <citation type="journal article" date="2011" name="Stand. Genomic Sci.">
        <title>Complete genome sequence of the acetate-degrading sulfate reducer Desulfobacca acetoxidans type strain (ASRB2).</title>
        <authorList>
            <person name="Goker M."/>
            <person name="Teshima H."/>
            <person name="Lapidus A."/>
            <person name="Nolan M."/>
            <person name="Lucas S."/>
            <person name="Hammon N."/>
            <person name="Deshpande S."/>
            <person name="Cheng J.F."/>
            <person name="Tapia R."/>
            <person name="Han C."/>
            <person name="Goodwin L."/>
            <person name="Pitluck S."/>
            <person name="Huntemann M."/>
            <person name="Liolios K."/>
            <person name="Ivanova N."/>
            <person name="Pagani I."/>
            <person name="Mavromatis K."/>
            <person name="Ovchinikova G."/>
            <person name="Pati A."/>
            <person name="Chen A."/>
            <person name="Palaniappan K."/>
            <person name="Land M."/>
            <person name="Hauser L."/>
            <person name="Brambilla E.M."/>
            <person name="Rohde M."/>
            <person name="Spring S."/>
            <person name="Detter J.C."/>
            <person name="Woyke T."/>
            <person name="Bristow J."/>
            <person name="Eisen J.A."/>
            <person name="Markowitz V."/>
            <person name="Hugenholtz P."/>
            <person name="Kyrpides N.C."/>
            <person name="Klenk H.P."/>
        </authorList>
    </citation>
    <scope>NUCLEOTIDE SEQUENCE [LARGE SCALE GENOMIC DNA]</scope>
    <source>
        <strain evidence="4">ATCC 700848 / DSM 11109 / ASRB2</strain>
    </source>
</reference>
<dbReference type="OrthoDB" id="5455132at2"/>
<evidence type="ECO:0000313" key="4">
    <source>
        <dbReference type="Proteomes" id="UP000000483"/>
    </source>
</evidence>
<evidence type="ECO:0000259" key="2">
    <source>
        <dbReference type="Pfam" id="PF26390"/>
    </source>
</evidence>
<dbReference type="EMBL" id="CP002629">
    <property type="protein sequence ID" value="AEB08960.1"/>
    <property type="molecule type" value="Genomic_DNA"/>
</dbReference>
<feature type="domain" description="Magnetosome protein MamS/MamX" evidence="2">
    <location>
        <begin position="52"/>
        <end position="137"/>
    </location>
</feature>
<protein>
    <recommendedName>
        <fullName evidence="2">Magnetosome protein MamS/MamX domain-containing protein</fullName>
    </recommendedName>
</protein>
<accession>F2NC96</accession>
<dbReference type="AlphaFoldDB" id="F2NC96"/>
<dbReference type="InterPro" id="IPR058837">
    <property type="entry name" value="MamS_MamX_dom"/>
</dbReference>
<dbReference type="STRING" id="880072.Desac_1096"/>
<sequence length="154" mass="17031">MKRWHLISLGVGMAVFVGCTCISSAYAQGRGQGFRPCPYAPYQCPVTGVCKPMTVTGTVSRVFTETLDDKAYPGMAIKVDSKDKGQIHVHLGPVWYLERQEFDLSPGQEVTVQGICVDEAGKTRLVAARVATGDNVLLLRDLEGRPMWEAWRKR</sequence>
<dbReference type="PROSITE" id="PS51257">
    <property type="entry name" value="PROKAR_LIPOPROTEIN"/>
    <property type="match status" value="1"/>
</dbReference>
<gene>
    <name evidence="3" type="ordered locus">Desac_1096</name>
</gene>
<dbReference type="Pfam" id="PF26390">
    <property type="entry name" value="MamS_MamX"/>
    <property type="match status" value="1"/>
</dbReference>
<organism evidence="3 4">
    <name type="scientific">Desulfobacca acetoxidans (strain ATCC 700848 / DSM 11109 / ASRB2)</name>
    <dbReference type="NCBI Taxonomy" id="880072"/>
    <lineage>
        <taxon>Bacteria</taxon>
        <taxon>Pseudomonadati</taxon>
        <taxon>Thermodesulfobacteriota</taxon>
        <taxon>Desulfobaccia</taxon>
        <taxon>Desulfobaccales</taxon>
        <taxon>Desulfobaccaceae</taxon>
        <taxon>Desulfobacca</taxon>
    </lineage>
</organism>
<keyword evidence="1" id="KW-0732">Signal</keyword>
<proteinExistence type="predicted"/>